<evidence type="ECO:0000313" key="4">
    <source>
        <dbReference type="EMBL" id="TDC65226.1"/>
    </source>
</evidence>
<dbReference type="PRINTS" id="PR00394">
    <property type="entry name" value="RHSPROTEIN"/>
</dbReference>
<dbReference type="InterPro" id="IPR050708">
    <property type="entry name" value="T6SS_VgrG/RHS"/>
</dbReference>
<accession>A0A4R4SQA4</accession>
<dbReference type="Pfam" id="PF20148">
    <property type="entry name" value="DUF6531"/>
    <property type="match status" value="1"/>
</dbReference>
<keyword evidence="5" id="KW-1185">Reference proteome</keyword>
<dbReference type="Pfam" id="PF25023">
    <property type="entry name" value="TEN_YD-shell"/>
    <property type="match status" value="2"/>
</dbReference>
<evidence type="ECO:0000313" key="5">
    <source>
        <dbReference type="Proteomes" id="UP000295345"/>
    </source>
</evidence>
<dbReference type="Proteomes" id="UP000295345">
    <property type="component" value="Unassembled WGS sequence"/>
</dbReference>
<feature type="domain" description="Teneurin-like YD-shell" evidence="3">
    <location>
        <begin position="216"/>
        <end position="438"/>
    </location>
</feature>
<dbReference type="InterPro" id="IPR006530">
    <property type="entry name" value="YD"/>
</dbReference>
<dbReference type="RefSeq" id="WP_132821464.1">
    <property type="nucleotide sequence ID" value="NZ_SMKI01000490.1"/>
</dbReference>
<name>A0A4R4SQA4_9ACTN</name>
<dbReference type="InterPro" id="IPR031325">
    <property type="entry name" value="RHS_repeat"/>
</dbReference>
<comment type="caution">
    <text evidence="4">The sequence shown here is derived from an EMBL/GenBank/DDBJ whole genome shotgun (WGS) entry which is preliminary data.</text>
</comment>
<evidence type="ECO:0000259" key="3">
    <source>
        <dbReference type="Pfam" id="PF25023"/>
    </source>
</evidence>
<feature type="domain" description="DUF6531" evidence="2">
    <location>
        <begin position="11"/>
        <end position="83"/>
    </location>
</feature>
<feature type="non-terminal residue" evidence="4">
    <location>
        <position position="1"/>
    </location>
</feature>
<evidence type="ECO:0000256" key="1">
    <source>
        <dbReference type="ARBA" id="ARBA00022737"/>
    </source>
</evidence>
<dbReference type="InterPro" id="IPR056823">
    <property type="entry name" value="TEN-like_YD-shell"/>
</dbReference>
<dbReference type="PANTHER" id="PTHR32305:SF15">
    <property type="entry name" value="PROTEIN RHSA-RELATED"/>
    <property type="match status" value="1"/>
</dbReference>
<keyword evidence="1" id="KW-0677">Repeat</keyword>
<dbReference type="EMBL" id="SMKI01000490">
    <property type="protein sequence ID" value="TDC65226.1"/>
    <property type="molecule type" value="Genomic_DNA"/>
</dbReference>
<gene>
    <name evidence="4" type="ORF">E1283_30790</name>
</gene>
<dbReference type="Gene3D" id="3.90.930.1">
    <property type="match status" value="1"/>
</dbReference>
<protein>
    <submittedName>
        <fullName evidence="4">RHS repeat protein</fullName>
    </submittedName>
</protein>
<proteinExistence type="predicted"/>
<dbReference type="Gene3D" id="2.180.10.10">
    <property type="entry name" value="RHS repeat-associated core"/>
    <property type="match status" value="3"/>
</dbReference>
<reference evidence="4 5" key="1">
    <citation type="submission" date="2019-03" db="EMBL/GenBank/DDBJ databases">
        <title>Draft genome sequences of novel Actinobacteria.</title>
        <authorList>
            <person name="Sahin N."/>
            <person name="Ay H."/>
            <person name="Saygin H."/>
        </authorList>
    </citation>
    <scope>NUCLEOTIDE SEQUENCE [LARGE SCALE GENOMIC DNA]</scope>
    <source>
        <strain evidence="4 5">DSM 41900</strain>
    </source>
</reference>
<sequence>GRAMRGLVTRGDPIDMATGEMVLSATDVQLPGVLPLVLERHHRTSVRAGRLFGRSWASTLDQRLVLRESGVDFCAEDGMVLAYPRPLAESPVLPVEGPRWTLGWDGQPGAPLTLHQPETGRTLHFASVPSRRGGELPLIAITDRNDNRVDIRYDEAGDPTDVVHSGGYHLGITTEHGRVTELRLLSHPDQPLLLAYGYDDSGALAEIRDSSGLPLKLFYDDHHRLRRWEDRNGYWYAYEYDAEGRCVFTTGTDRVLEYHYRYDPDNLRTSAVNSLGQEAVYHFNDCFQLVAETDPLGQVSTREWDRYDRLLSFTDPLGHTTRYAYDDHGHVTVVTRPDGREIRAEYNDLGLTSEIVQADGSVWAYAYDGAGNRTVIRDPAGGTTRLAYDRRGALVTASDAAGNETRLLCDAAGMPVAFVNPLGEITEYRRDAFGRTVEVVDARGTVRRAEFTVEGRALSQTDGLGGVRRWSYDAEGNCRSHTDENGATTRYEYGPFDLPVAQTGPDGVRYALVRDTELQLVRVIDPTSRSWEYTYDASGRLVAETDFDGRTTDYRLDAAGRLVGRVNAVGQTVGYTLDALGQPVSLDVDGRVTDLGYDALGRLLTATGPEAELVVRRDAVGRPTSETVNGRTIAYAYDATGRPVSRTTPSGHTSDWSYDEAGRLRSLLSAGHTLTFEHDAAGHVTRRAYSSGLTVDDVWDDAGRVTTRTLTSRAAGVLARQTHAYRADHVLTGVGDTRFELDGAGRITGLAEAGDAPGAWRESYAYDPMGTLVAADWPTAGEAGGDRTVAGGLVTRAGRVRYEYDAAGRMVLRQKTRLSKKPDTWRYEWDAQDRLVALTTPDGTRWRYRYDPFGRRITKQRLTADGSVAEETTFTWSGTTLVEESGPDTTLSWEYDGRIPLAQVEQDEIDRRFYAVVTDLVGTPTRLVDEAGGTAWQAGRTVHGITTADPRSTAATPLRFPGQYHDAESGLHYNYQRYYDPELARYLSLDPLGLGPAPDAAGYVANPLCDTDPLGLAAHDEMVVLYHGAQDLRGATFQLGAPTGVAVRGSTPQPGLYLTDDLTRAIQQYAGQGGQVVRVEVPREFADRIRQMGGPPGNQQPEWFVDNATDLAEVNNGIIGIRGSMDAFMNWMGRGPGQAPESMS</sequence>
<evidence type="ECO:0000259" key="2">
    <source>
        <dbReference type="Pfam" id="PF20148"/>
    </source>
</evidence>
<dbReference type="InterPro" id="IPR022385">
    <property type="entry name" value="Rhs_assc_core"/>
</dbReference>
<organism evidence="4 5">
    <name type="scientific">Streptomyces hainanensis</name>
    <dbReference type="NCBI Taxonomy" id="402648"/>
    <lineage>
        <taxon>Bacteria</taxon>
        <taxon>Bacillati</taxon>
        <taxon>Actinomycetota</taxon>
        <taxon>Actinomycetes</taxon>
        <taxon>Kitasatosporales</taxon>
        <taxon>Streptomycetaceae</taxon>
        <taxon>Streptomyces</taxon>
    </lineage>
</organism>
<dbReference type="AlphaFoldDB" id="A0A4R4SQA4"/>
<feature type="domain" description="Teneurin-like YD-shell" evidence="3">
    <location>
        <begin position="762"/>
        <end position="990"/>
    </location>
</feature>
<dbReference type="Pfam" id="PF05593">
    <property type="entry name" value="RHS_repeat"/>
    <property type="match status" value="5"/>
</dbReference>
<dbReference type="PANTHER" id="PTHR32305">
    <property type="match status" value="1"/>
</dbReference>
<dbReference type="NCBIfam" id="TIGR03696">
    <property type="entry name" value="Rhs_assc_core"/>
    <property type="match status" value="1"/>
</dbReference>
<dbReference type="OrthoDB" id="4981820at2"/>
<dbReference type="InterPro" id="IPR045351">
    <property type="entry name" value="DUF6531"/>
</dbReference>
<dbReference type="NCBIfam" id="TIGR01643">
    <property type="entry name" value="YD_repeat_2x"/>
    <property type="match status" value="9"/>
</dbReference>